<dbReference type="Pfam" id="PF05717">
    <property type="entry name" value="TnpB_IS66"/>
    <property type="match status" value="1"/>
</dbReference>
<evidence type="ECO:0000313" key="2">
    <source>
        <dbReference type="EMBL" id="SPZ73242.1"/>
    </source>
</evidence>
<feature type="region of interest" description="Disordered" evidence="1">
    <location>
        <begin position="81"/>
        <end position="103"/>
    </location>
</feature>
<dbReference type="NCBIfam" id="NF033819">
    <property type="entry name" value="IS66_TnpB"/>
    <property type="match status" value="1"/>
</dbReference>
<organism evidence="2 3">
    <name type="scientific">Shigella boydii</name>
    <dbReference type="NCBI Taxonomy" id="621"/>
    <lineage>
        <taxon>Bacteria</taxon>
        <taxon>Pseudomonadati</taxon>
        <taxon>Pseudomonadota</taxon>
        <taxon>Gammaproteobacteria</taxon>
        <taxon>Enterobacterales</taxon>
        <taxon>Enterobacteriaceae</taxon>
        <taxon>Shigella</taxon>
    </lineage>
</organism>
<reference evidence="2 3" key="1">
    <citation type="submission" date="2018-06" db="EMBL/GenBank/DDBJ databases">
        <authorList>
            <consortium name="Pathogen Informatics"/>
            <person name="Doyle S."/>
        </authorList>
    </citation>
    <scope>NUCLEOTIDE SEQUENCE [LARGE SCALE GENOMIC DNA]</scope>
    <source>
        <strain evidence="2 3">NCTC8576</strain>
    </source>
</reference>
<gene>
    <name evidence="2" type="ORF">NCTC8576_02907</name>
</gene>
<dbReference type="Proteomes" id="UP000251799">
    <property type="component" value="Unassembled WGS sequence"/>
</dbReference>
<protein>
    <submittedName>
        <fullName evidence="2">IS66 family element, orf2</fullName>
    </submittedName>
</protein>
<dbReference type="PANTHER" id="PTHR36455">
    <property type="match status" value="1"/>
</dbReference>
<dbReference type="PANTHER" id="PTHR36455:SF1">
    <property type="entry name" value="BLR8292 PROTEIN"/>
    <property type="match status" value="1"/>
</dbReference>
<evidence type="ECO:0000313" key="3">
    <source>
        <dbReference type="Proteomes" id="UP000251799"/>
    </source>
</evidence>
<dbReference type="EMBL" id="UAUR01000003">
    <property type="protein sequence ID" value="SPZ73242.1"/>
    <property type="molecule type" value="Genomic_DNA"/>
</dbReference>
<accession>A0A2X2HST5</accession>
<feature type="compositionally biased region" description="Polar residues" evidence="1">
    <location>
        <begin position="81"/>
        <end position="91"/>
    </location>
</feature>
<proteinExistence type="predicted"/>
<dbReference type="InterPro" id="IPR008878">
    <property type="entry name" value="Transposase_IS66_Orf2"/>
</dbReference>
<dbReference type="AlphaFoldDB" id="A0A2X2HST5"/>
<name>A0A2X2HST5_SHIBO</name>
<sequence length="103" mass="11051">MIPLPSGTKIWLVAGITDMRNGFNGLAAKVQTTLKDDPMSGHVFIFRGRNGSQVKLLWSTGDGRKRAARTVLTGMCYSVGSATRQGSSSPTRFIGQSAMTSRT</sequence>
<evidence type="ECO:0000256" key="1">
    <source>
        <dbReference type="SAM" id="MobiDB-lite"/>
    </source>
</evidence>